<feature type="domain" description="Heterokaryon incompatibility" evidence="1">
    <location>
        <begin position="63"/>
        <end position="153"/>
    </location>
</feature>
<gene>
    <name evidence="2" type="ORF">NA56DRAFT_586193</name>
</gene>
<dbReference type="Pfam" id="PF06985">
    <property type="entry name" value="HET"/>
    <property type="match status" value="1"/>
</dbReference>
<dbReference type="PANTHER" id="PTHR24148">
    <property type="entry name" value="ANKYRIN REPEAT DOMAIN-CONTAINING PROTEIN 39 HOMOLOG-RELATED"/>
    <property type="match status" value="1"/>
</dbReference>
<dbReference type="InterPro" id="IPR010730">
    <property type="entry name" value="HET"/>
</dbReference>
<dbReference type="STRING" id="1745343.A0A2J6PGF6"/>
<dbReference type="PANTHER" id="PTHR24148:SF73">
    <property type="entry name" value="HET DOMAIN PROTEIN (AFU_ORTHOLOGUE AFUA_8G01020)"/>
    <property type="match status" value="1"/>
</dbReference>
<name>A0A2J6PGF6_9HELO</name>
<organism evidence="2 3">
    <name type="scientific">Hyaloscypha hepaticicola</name>
    <dbReference type="NCBI Taxonomy" id="2082293"/>
    <lineage>
        <taxon>Eukaryota</taxon>
        <taxon>Fungi</taxon>
        <taxon>Dikarya</taxon>
        <taxon>Ascomycota</taxon>
        <taxon>Pezizomycotina</taxon>
        <taxon>Leotiomycetes</taxon>
        <taxon>Helotiales</taxon>
        <taxon>Hyaloscyphaceae</taxon>
        <taxon>Hyaloscypha</taxon>
    </lineage>
</organism>
<evidence type="ECO:0000313" key="3">
    <source>
        <dbReference type="Proteomes" id="UP000235672"/>
    </source>
</evidence>
<dbReference type="InterPro" id="IPR052895">
    <property type="entry name" value="HetReg/Transcr_Mod"/>
</dbReference>
<dbReference type="AlphaFoldDB" id="A0A2J6PGF6"/>
<proteinExistence type="predicted"/>
<sequence>MGDDGDYCRWGPPEESTRAHERYIYKRLPTSRHVRLLLIYPRHPDASIRCSLIPVSLEQPPYFEAVSYTWGRPDKDFNVIIDDCEVPVTANAYNLLRDLSSYLLPRLLWIDSICIDQDNSSEKTAQVKLMGQIYSRASFVAVWLGSSDTQDLDFHRGEEISGQLSNQRRVFSR</sequence>
<dbReference type="OrthoDB" id="3563801at2759"/>
<keyword evidence="3" id="KW-1185">Reference proteome</keyword>
<evidence type="ECO:0000259" key="1">
    <source>
        <dbReference type="Pfam" id="PF06985"/>
    </source>
</evidence>
<accession>A0A2J6PGF6</accession>
<dbReference type="Proteomes" id="UP000235672">
    <property type="component" value="Unassembled WGS sequence"/>
</dbReference>
<evidence type="ECO:0000313" key="2">
    <source>
        <dbReference type="EMBL" id="PMD13100.1"/>
    </source>
</evidence>
<protein>
    <recommendedName>
        <fullName evidence="1">Heterokaryon incompatibility domain-containing protein</fullName>
    </recommendedName>
</protein>
<reference evidence="2 3" key="1">
    <citation type="submission" date="2016-05" db="EMBL/GenBank/DDBJ databases">
        <title>A degradative enzymes factory behind the ericoid mycorrhizal symbiosis.</title>
        <authorList>
            <consortium name="DOE Joint Genome Institute"/>
            <person name="Martino E."/>
            <person name="Morin E."/>
            <person name="Grelet G."/>
            <person name="Kuo A."/>
            <person name="Kohler A."/>
            <person name="Daghino S."/>
            <person name="Barry K."/>
            <person name="Choi C."/>
            <person name="Cichocki N."/>
            <person name="Clum A."/>
            <person name="Copeland A."/>
            <person name="Hainaut M."/>
            <person name="Haridas S."/>
            <person name="Labutti K."/>
            <person name="Lindquist E."/>
            <person name="Lipzen A."/>
            <person name="Khouja H.-R."/>
            <person name="Murat C."/>
            <person name="Ohm R."/>
            <person name="Olson A."/>
            <person name="Spatafora J."/>
            <person name="Veneault-Fourrey C."/>
            <person name="Henrissat B."/>
            <person name="Grigoriev I."/>
            <person name="Martin F."/>
            <person name="Perotto S."/>
        </authorList>
    </citation>
    <scope>NUCLEOTIDE SEQUENCE [LARGE SCALE GENOMIC DNA]</scope>
    <source>
        <strain evidence="2 3">UAMH 7357</strain>
    </source>
</reference>
<dbReference type="EMBL" id="KZ613536">
    <property type="protein sequence ID" value="PMD13100.1"/>
    <property type="molecule type" value="Genomic_DNA"/>
</dbReference>